<dbReference type="InterPro" id="IPR043129">
    <property type="entry name" value="ATPase_NBD"/>
</dbReference>
<dbReference type="Gene3D" id="3.30.420.40">
    <property type="match status" value="1"/>
</dbReference>
<dbReference type="EMBL" id="JBEPLZ010000016">
    <property type="protein sequence ID" value="MET3572209.1"/>
    <property type="molecule type" value="Genomic_DNA"/>
</dbReference>
<dbReference type="SUPFAM" id="SSF53067">
    <property type="entry name" value="Actin-like ATPase domain"/>
    <property type="match status" value="1"/>
</dbReference>
<protein>
    <submittedName>
        <fullName evidence="1">Sugar (Pentulose or hexulose) kinase</fullName>
    </submittedName>
</protein>
<accession>A0ABV2G1P8</accession>
<comment type="caution">
    <text evidence="1">The sequence shown here is derived from an EMBL/GenBank/DDBJ whole genome shotgun (WGS) entry which is preliminary data.</text>
</comment>
<gene>
    <name evidence="1" type="ORF">ABID13_003866</name>
</gene>
<proteinExistence type="predicted"/>
<evidence type="ECO:0000313" key="2">
    <source>
        <dbReference type="Proteomes" id="UP001549200"/>
    </source>
</evidence>
<keyword evidence="1" id="KW-0418">Kinase</keyword>
<sequence length="79" mass="9205">MYVYKDGEMLPALALGAAVLLAEGRIQGYSEFTDSLQSRERSVAYKPDPERAAFYDVLYQRYLDIYPAVKRYYHGERMK</sequence>
<dbReference type="GO" id="GO:0016301">
    <property type="term" value="F:kinase activity"/>
    <property type="evidence" value="ECO:0007669"/>
    <property type="project" value="UniProtKB-KW"/>
</dbReference>
<reference evidence="1 2" key="1">
    <citation type="submission" date="2024-06" db="EMBL/GenBank/DDBJ databases">
        <title>Genomic Encyclopedia of Type Strains, Phase IV (KMG-IV): sequencing the most valuable type-strain genomes for metagenomic binning, comparative biology and taxonomic classification.</title>
        <authorList>
            <person name="Goeker M."/>
        </authorList>
    </citation>
    <scope>NUCLEOTIDE SEQUENCE [LARGE SCALE GENOMIC DNA]</scope>
    <source>
        <strain evidence="1 2">DSM 19261</strain>
    </source>
</reference>
<evidence type="ECO:0000313" key="1">
    <source>
        <dbReference type="EMBL" id="MET3572209.1"/>
    </source>
</evidence>
<dbReference type="Proteomes" id="UP001549200">
    <property type="component" value="Unassembled WGS sequence"/>
</dbReference>
<keyword evidence="2" id="KW-1185">Reference proteome</keyword>
<keyword evidence="1" id="KW-0808">Transferase</keyword>
<name>A0ABV2G1P8_9FIRM</name>
<organism evidence="1 2">
    <name type="scientific">Enterocloster citroniae</name>
    <dbReference type="NCBI Taxonomy" id="358743"/>
    <lineage>
        <taxon>Bacteria</taxon>
        <taxon>Bacillati</taxon>
        <taxon>Bacillota</taxon>
        <taxon>Clostridia</taxon>
        <taxon>Lachnospirales</taxon>
        <taxon>Lachnospiraceae</taxon>
        <taxon>Enterocloster</taxon>
    </lineage>
</organism>